<dbReference type="EMBL" id="CM039427">
    <property type="protein sequence ID" value="KAI4354268.1"/>
    <property type="molecule type" value="Genomic_DNA"/>
</dbReference>
<sequence>MEVVSTIVDKLLEYTLIPVTRQVGYVISYKDNVSELKKQAKRLLNERESLQHRVDGAQRNGEEIEAMVNDWLCEVKENASMAKILLDEADKRYKRNAEEIEVHDPKWPSDIASKAEELLDEDDKRSKTAWCSSKSFSSMCWRHQISRKAKKLAQEIAKIKGEKEFTQVSYRGELNITETWSSSANNDEAFESRVAALNQIMEALADPNLRLIGVHGLGGVGKTTLVREVAIKVKEKSPDTNVVFVDVKQNPKIEKIQQDIADMLGLELKQQALVVRATLLRQRLEKDKEKKILVVLDDLWEKLDLNEIVITFEKENKNYKILMTSRIKDVLSKMDTQKNFWLKELTEEESWELFKVKVALNETSKSEELLTIARKVVAKCGGLPVAIVTIAAALKGKEEIAKWRDVFQRLKNLDYEEIERPIVVSYKNLKDDRLRSIFVFAGVINSSATIDLFKYCRDLSLFCDIDNLDVRISELKDSCLLQDNDVSKSYFSCRRSAREKFGRFEECCSRYERKWFDRIKASCSL</sequence>
<organism evidence="1 2">
    <name type="scientific">Bauhinia variegata</name>
    <name type="common">Purple orchid tree</name>
    <name type="synonym">Phanera variegata</name>
    <dbReference type="NCBI Taxonomy" id="167791"/>
    <lineage>
        <taxon>Eukaryota</taxon>
        <taxon>Viridiplantae</taxon>
        <taxon>Streptophyta</taxon>
        <taxon>Embryophyta</taxon>
        <taxon>Tracheophyta</taxon>
        <taxon>Spermatophyta</taxon>
        <taxon>Magnoliopsida</taxon>
        <taxon>eudicotyledons</taxon>
        <taxon>Gunneridae</taxon>
        <taxon>Pentapetalae</taxon>
        <taxon>rosids</taxon>
        <taxon>fabids</taxon>
        <taxon>Fabales</taxon>
        <taxon>Fabaceae</taxon>
        <taxon>Cercidoideae</taxon>
        <taxon>Cercideae</taxon>
        <taxon>Bauhiniinae</taxon>
        <taxon>Bauhinia</taxon>
    </lineage>
</organism>
<gene>
    <name evidence="1" type="ORF">L6164_003146</name>
</gene>
<reference evidence="1 2" key="1">
    <citation type="journal article" date="2022" name="DNA Res.">
        <title>Chromosomal-level genome assembly of the orchid tree Bauhinia variegata (Leguminosae; Cercidoideae) supports the allotetraploid origin hypothesis of Bauhinia.</title>
        <authorList>
            <person name="Zhong Y."/>
            <person name="Chen Y."/>
            <person name="Zheng D."/>
            <person name="Pang J."/>
            <person name="Liu Y."/>
            <person name="Luo S."/>
            <person name="Meng S."/>
            <person name="Qian L."/>
            <person name="Wei D."/>
            <person name="Dai S."/>
            <person name="Zhou R."/>
        </authorList>
    </citation>
    <scope>NUCLEOTIDE SEQUENCE [LARGE SCALE GENOMIC DNA]</scope>
    <source>
        <strain evidence="1">BV-YZ2020</strain>
    </source>
</reference>
<comment type="caution">
    <text evidence="1">The sequence shown here is derived from an EMBL/GenBank/DDBJ whole genome shotgun (WGS) entry which is preliminary data.</text>
</comment>
<proteinExistence type="predicted"/>
<keyword evidence="2" id="KW-1185">Reference proteome</keyword>
<evidence type="ECO:0000313" key="1">
    <source>
        <dbReference type="EMBL" id="KAI4354268.1"/>
    </source>
</evidence>
<evidence type="ECO:0000313" key="2">
    <source>
        <dbReference type="Proteomes" id="UP000828941"/>
    </source>
</evidence>
<dbReference type="Proteomes" id="UP000828941">
    <property type="component" value="Chromosome 2"/>
</dbReference>
<name>A0ACB9Q0I0_BAUVA</name>
<accession>A0ACB9Q0I0</accession>
<protein>
    <submittedName>
        <fullName evidence="1">Uncharacterized protein</fullName>
    </submittedName>
</protein>